<dbReference type="Proteomes" id="UP001148629">
    <property type="component" value="Unassembled WGS sequence"/>
</dbReference>
<accession>A0ACC1RSM1</accession>
<keyword evidence="2" id="KW-1185">Reference proteome</keyword>
<organism evidence="1 2">
    <name type="scientific">Fusarium decemcellulare</name>
    <dbReference type="NCBI Taxonomy" id="57161"/>
    <lineage>
        <taxon>Eukaryota</taxon>
        <taxon>Fungi</taxon>
        <taxon>Dikarya</taxon>
        <taxon>Ascomycota</taxon>
        <taxon>Pezizomycotina</taxon>
        <taxon>Sordariomycetes</taxon>
        <taxon>Hypocreomycetidae</taxon>
        <taxon>Hypocreales</taxon>
        <taxon>Nectriaceae</taxon>
        <taxon>Fusarium</taxon>
        <taxon>Fusarium decemcellulare species complex</taxon>
    </lineage>
</organism>
<comment type="caution">
    <text evidence="1">The sequence shown here is derived from an EMBL/GenBank/DDBJ whole genome shotgun (WGS) entry which is preliminary data.</text>
</comment>
<name>A0ACC1RSM1_9HYPO</name>
<evidence type="ECO:0000313" key="2">
    <source>
        <dbReference type="Proteomes" id="UP001148629"/>
    </source>
</evidence>
<protein>
    <submittedName>
        <fullName evidence="1">Uncharacterized protein</fullName>
    </submittedName>
</protein>
<dbReference type="EMBL" id="JANRMS010002198">
    <property type="protein sequence ID" value="KAJ3523740.1"/>
    <property type="molecule type" value="Genomic_DNA"/>
</dbReference>
<proteinExistence type="predicted"/>
<sequence length="415" mass="46339">MASRWNGITFGIELEFMTAIPNTKPLWRISAPDAAARLNIAELLASCTALPIACECNHDPSDDVPCPICFDATSDTRGDRVHLVSGDIGLQLGEALRGESFLFSHEFLETGNPINAQRDWPGVEMVTPIFHSGELRSGLPTMATVLGHIRSMPLGITVDESCGMHVHVGVKTGMTLLLAQKIITMVMLVEDTVLLSSSPNPGWPPILPCPSTATPALALNKTWTTDTPVNQLQESHVPPKETMKPALWNNYVPLHFYSMFHQVWNAKTLPELARITRKNELTRVAVCVALRAPWGEAVSPRWPGPLEDTPSTVEFRYSQTTFDHKLLRNWTEVICTIVDLAQADAGTYKTYLTDIIETQHRAEQQGKPAWEMLMKNVFDLGHRIPEWKQQLDNYKQGVVFPELDDELLLKSEQTR</sequence>
<gene>
    <name evidence="1" type="ORF">NM208_g12334</name>
</gene>
<reference evidence="1" key="1">
    <citation type="submission" date="2022-08" db="EMBL/GenBank/DDBJ databases">
        <title>Genome Sequence of Fusarium decemcellulare.</title>
        <authorList>
            <person name="Buettner E."/>
        </authorList>
    </citation>
    <scope>NUCLEOTIDE SEQUENCE</scope>
    <source>
        <strain evidence="1">Babe19</strain>
    </source>
</reference>
<evidence type="ECO:0000313" key="1">
    <source>
        <dbReference type="EMBL" id="KAJ3523740.1"/>
    </source>
</evidence>